<comment type="caution">
    <text evidence="9">The sequence shown here is derived from an EMBL/GenBank/DDBJ whole genome shotgun (WGS) entry which is preliminary data.</text>
</comment>
<evidence type="ECO:0000256" key="7">
    <source>
        <dbReference type="SAM" id="Phobius"/>
    </source>
</evidence>
<dbReference type="AlphaFoldDB" id="A0A3N2DZG9"/>
<dbReference type="NCBIfam" id="NF007812">
    <property type="entry name" value="PRK10520.1"/>
    <property type="match status" value="1"/>
</dbReference>
<feature type="signal peptide" evidence="8">
    <location>
        <begin position="1"/>
        <end position="24"/>
    </location>
</feature>
<dbReference type="Proteomes" id="UP000275394">
    <property type="component" value="Unassembled WGS sequence"/>
</dbReference>
<evidence type="ECO:0000256" key="8">
    <source>
        <dbReference type="SAM" id="SignalP"/>
    </source>
</evidence>
<organism evidence="9 10">
    <name type="scientific">Sinobacterium caligoides</name>
    <dbReference type="NCBI Taxonomy" id="933926"/>
    <lineage>
        <taxon>Bacteria</taxon>
        <taxon>Pseudomonadati</taxon>
        <taxon>Pseudomonadota</taxon>
        <taxon>Gammaproteobacteria</taxon>
        <taxon>Cellvibrionales</taxon>
        <taxon>Spongiibacteraceae</taxon>
        <taxon>Sinobacterium</taxon>
    </lineage>
</organism>
<feature type="chain" id="PRO_5018286393" evidence="8">
    <location>
        <begin position="25"/>
        <end position="207"/>
    </location>
</feature>
<reference evidence="9 10" key="1">
    <citation type="submission" date="2018-11" db="EMBL/GenBank/DDBJ databases">
        <title>Genomic Encyclopedia of Type Strains, Phase IV (KMG-IV): sequencing the most valuable type-strain genomes for metagenomic binning, comparative biology and taxonomic classification.</title>
        <authorList>
            <person name="Goeker M."/>
        </authorList>
    </citation>
    <scope>NUCLEOTIDE SEQUENCE [LARGE SCALE GENOMIC DNA]</scope>
    <source>
        <strain evidence="9 10">DSM 100316</strain>
    </source>
</reference>
<dbReference type="PIRSF" id="PIRSF006324">
    <property type="entry name" value="LeuE"/>
    <property type="match status" value="1"/>
</dbReference>
<evidence type="ECO:0000256" key="1">
    <source>
        <dbReference type="ARBA" id="ARBA00004651"/>
    </source>
</evidence>
<keyword evidence="6 7" id="KW-0472">Membrane</keyword>
<evidence type="ECO:0000256" key="4">
    <source>
        <dbReference type="ARBA" id="ARBA00022692"/>
    </source>
</evidence>
<dbReference type="EMBL" id="RKHR01000003">
    <property type="protein sequence ID" value="ROS05228.1"/>
    <property type="molecule type" value="Genomic_DNA"/>
</dbReference>
<name>A0A3N2DZG9_9GAMM</name>
<evidence type="ECO:0000256" key="6">
    <source>
        <dbReference type="ARBA" id="ARBA00023136"/>
    </source>
</evidence>
<feature type="transmembrane region" description="Helical" evidence="7">
    <location>
        <begin position="40"/>
        <end position="62"/>
    </location>
</feature>
<dbReference type="GO" id="GO:0005886">
    <property type="term" value="C:plasma membrane"/>
    <property type="evidence" value="ECO:0007669"/>
    <property type="project" value="UniProtKB-SubCell"/>
</dbReference>
<evidence type="ECO:0000256" key="3">
    <source>
        <dbReference type="ARBA" id="ARBA00022475"/>
    </source>
</evidence>
<feature type="transmembrane region" description="Helical" evidence="7">
    <location>
        <begin position="189"/>
        <end position="206"/>
    </location>
</feature>
<dbReference type="PANTHER" id="PTHR30086">
    <property type="entry name" value="ARGININE EXPORTER PROTEIN ARGO"/>
    <property type="match status" value="1"/>
</dbReference>
<keyword evidence="5 7" id="KW-1133">Transmembrane helix</keyword>
<evidence type="ECO:0000256" key="5">
    <source>
        <dbReference type="ARBA" id="ARBA00022989"/>
    </source>
</evidence>
<keyword evidence="10" id="KW-1185">Reference proteome</keyword>
<keyword evidence="3" id="KW-1003">Cell membrane</keyword>
<comment type="similarity">
    <text evidence="2">Belongs to the Rht family.</text>
</comment>
<dbReference type="OrthoDB" id="9804822at2"/>
<feature type="transmembrane region" description="Helical" evidence="7">
    <location>
        <begin position="69"/>
        <end position="88"/>
    </location>
</feature>
<proteinExistence type="inferred from homology"/>
<comment type="subcellular location">
    <subcellularLocation>
        <location evidence="1">Cell membrane</location>
        <topology evidence="1">Multi-pass membrane protein</topology>
    </subcellularLocation>
</comment>
<sequence>MDFNVWVSFFLACMVLSLSPGAGAVNSMSNTMNYGFKMSFIANLGLQLGNAFNILVVGLGLGMLLAQSAFAFTVIKWMGVSYLIYLGYRKFTETTSFDLAEGQGRPSSVSSLLAQSFVVNVTNPKAIVFWVALLPQFLLPGRPQFPQVMTMGGTMIAVDMTVMMGYAWLASKLVKLIKNERHIRLQNRIFGSLFIAAGSLLAIASHH</sequence>
<keyword evidence="8" id="KW-0732">Signal</keyword>
<feature type="transmembrane region" description="Helical" evidence="7">
    <location>
        <begin position="148"/>
        <end position="169"/>
    </location>
</feature>
<evidence type="ECO:0000313" key="9">
    <source>
        <dbReference type="EMBL" id="ROS05228.1"/>
    </source>
</evidence>
<accession>A0A3N2DZG9</accession>
<evidence type="ECO:0000256" key="2">
    <source>
        <dbReference type="ARBA" id="ARBA00007928"/>
    </source>
</evidence>
<dbReference type="InterPro" id="IPR001123">
    <property type="entry name" value="LeuE-type"/>
</dbReference>
<dbReference type="RefSeq" id="WP_123711154.1">
    <property type="nucleotide sequence ID" value="NZ_RKHR01000003.1"/>
</dbReference>
<dbReference type="GO" id="GO:0042970">
    <property type="term" value="F:homoserine transmembrane transporter activity"/>
    <property type="evidence" value="ECO:0007669"/>
    <property type="project" value="TreeGrafter"/>
</dbReference>
<keyword evidence="4 7" id="KW-0812">Transmembrane</keyword>
<evidence type="ECO:0000313" key="10">
    <source>
        <dbReference type="Proteomes" id="UP000275394"/>
    </source>
</evidence>
<dbReference type="PANTHER" id="PTHR30086:SF14">
    <property type="entry name" value="HOMOSERINE_HOMOSERINE LACTONE EFFLUX PROTEIN"/>
    <property type="match status" value="1"/>
</dbReference>
<protein>
    <submittedName>
        <fullName evidence="9">Homoserine/homoserine lactone efflux protein</fullName>
    </submittedName>
</protein>
<gene>
    <name evidence="9" type="ORF">EDC56_0758</name>
</gene>
<dbReference type="Pfam" id="PF01810">
    <property type="entry name" value="LysE"/>
    <property type="match status" value="1"/>
</dbReference>